<accession>A0ABD6CQD1</accession>
<proteinExistence type="predicted"/>
<gene>
    <name evidence="1" type="ORF">ACFSBX_15695</name>
</gene>
<evidence type="ECO:0000313" key="1">
    <source>
        <dbReference type="EMBL" id="MFD1600389.1"/>
    </source>
</evidence>
<keyword evidence="2" id="KW-1185">Reference proteome</keyword>
<evidence type="ECO:0000313" key="2">
    <source>
        <dbReference type="Proteomes" id="UP001597085"/>
    </source>
</evidence>
<sequence>MSDDDRAGEFGPIYLPALQRIRDCWLELEPLVDATGYDDVVAPTELQISLSDGLGNAESARLDIQWSELGMYSFHYVDSDDVNWRFDRHPNTHSPEIHFHRPPEAATTGAESSCIDVTEVSLVTRAVHAMWRAAYEDDDIEQVNSASNPPWDGIRDELLSRRADF</sequence>
<reference evidence="1 2" key="1">
    <citation type="journal article" date="2019" name="Int. J. Syst. Evol. Microbiol.">
        <title>The Global Catalogue of Microorganisms (GCM) 10K type strain sequencing project: providing services to taxonomists for standard genome sequencing and annotation.</title>
        <authorList>
            <consortium name="The Broad Institute Genomics Platform"/>
            <consortium name="The Broad Institute Genome Sequencing Center for Infectious Disease"/>
            <person name="Wu L."/>
            <person name="Ma J."/>
        </authorList>
    </citation>
    <scope>NUCLEOTIDE SEQUENCE [LARGE SCALE GENOMIC DNA]</scope>
    <source>
        <strain evidence="1 2">CGMCC 1.12121</strain>
    </source>
</reference>
<dbReference type="EMBL" id="JBHUDK010000015">
    <property type="protein sequence ID" value="MFD1600389.1"/>
    <property type="molecule type" value="Genomic_DNA"/>
</dbReference>
<dbReference type="InterPro" id="IPR045397">
    <property type="entry name" value="TumE-like"/>
</dbReference>
<dbReference type="Proteomes" id="UP001597085">
    <property type="component" value="Unassembled WGS sequence"/>
</dbReference>
<dbReference type="Pfam" id="PF20126">
    <property type="entry name" value="TumE"/>
    <property type="match status" value="1"/>
</dbReference>
<protein>
    <submittedName>
        <fullName evidence="1">Uncharacterized protein</fullName>
    </submittedName>
</protein>
<organism evidence="1 2">
    <name type="scientific">Halobellus rarus</name>
    <dbReference type="NCBI Taxonomy" id="1126237"/>
    <lineage>
        <taxon>Archaea</taxon>
        <taxon>Methanobacteriati</taxon>
        <taxon>Methanobacteriota</taxon>
        <taxon>Stenosarchaea group</taxon>
        <taxon>Halobacteria</taxon>
        <taxon>Halobacteriales</taxon>
        <taxon>Haloferacaceae</taxon>
        <taxon>Halobellus</taxon>
    </lineage>
</organism>
<name>A0ABD6CQD1_9EURY</name>
<comment type="caution">
    <text evidence="1">The sequence shown here is derived from an EMBL/GenBank/DDBJ whole genome shotgun (WGS) entry which is preliminary data.</text>
</comment>
<dbReference type="RefSeq" id="WP_256422132.1">
    <property type="nucleotide sequence ID" value="NZ_JANHDI010000011.1"/>
</dbReference>
<dbReference type="AlphaFoldDB" id="A0ABD6CQD1"/>